<evidence type="ECO:0000256" key="4">
    <source>
        <dbReference type="PROSITE-ProRule" id="PRU00708"/>
    </source>
</evidence>
<dbReference type="InterPro" id="IPR046848">
    <property type="entry name" value="E_motif"/>
</dbReference>
<dbReference type="InterPro" id="IPR011990">
    <property type="entry name" value="TPR-like_helical_dom_sf"/>
</dbReference>
<feature type="repeat" description="PPR" evidence="4">
    <location>
        <begin position="410"/>
        <end position="444"/>
    </location>
</feature>
<dbReference type="InterPro" id="IPR001943">
    <property type="entry name" value="UVR_dom"/>
</dbReference>
<dbReference type="GO" id="GO:0003677">
    <property type="term" value="F:DNA binding"/>
    <property type="evidence" value="ECO:0007669"/>
    <property type="project" value="InterPro"/>
</dbReference>
<accession>A5AY99</accession>
<feature type="coiled-coil region" evidence="5">
    <location>
        <begin position="116"/>
        <end position="143"/>
    </location>
</feature>
<dbReference type="PANTHER" id="PTHR47926:SF344">
    <property type="entry name" value="OS07G0636900 PROTEIN"/>
    <property type="match status" value="1"/>
</dbReference>
<dbReference type="PANTHER" id="PTHR47926">
    <property type="entry name" value="PENTATRICOPEPTIDE REPEAT-CONTAINING PROTEIN"/>
    <property type="match status" value="1"/>
</dbReference>
<dbReference type="InterPro" id="IPR032867">
    <property type="entry name" value="DYW_dom"/>
</dbReference>
<evidence type="ECO:0000256" key="5">
    <source>
        <dbReference type="SAM" id="Coils"/>
    </source>
</evidence>
<feature type="coiled-coil region" evidence="5">
    <location>
        <begin position="172"/>
        <end position="199"/>
    </location>
</feature>
<dbReference type="ExpressionAtlas" id="A5AY99">
    <property type="expression patterns" value="baseline and differential"/>
</dbReference>
<dbReference type="NCBIfam" id="TIGR02097">
    <property type="entry name" value="yccV"/>
    <property type="match status" value="1"/>
</dbReference>
<organism evidence="7">
    <name type="scientific">Vitis vinifera</name>
    <name type="common">Grape</name>
    <dbReference type="NCBI Taxonomy" id="29760"/>
    <lineage>
        <taxon>Eukaryota</taxon>
        <taxon>Viridiplantae</taxon>
        <taxon>Streptophyta</taxon>
        <taxon>Embryophyta</taxon>
        <taxon>Tracheophyta</taxon>
        <taxon>Spermatophyta</taxon>
        <taxon>Magnoliopsida</taxon>
        <taxon>eudicotyledons</taxon>
        <taxon>Gunneridae</taxon>
        <taxon>Pentapetalae</taxon>
        <taxon>rosids</taxon>
        <taxon>Vitales</taxon>
        <taxon>Vitaceae</taxon>
        <taxon>Viteae</taxon>
        <taxon>Vitis</taxon>
    </lineage>
</organism>
<feature type="domain" description="Hemimethylated DNA-binding" evidence="6">
    <location>
        <begin position="209"/>
        <end position="313"/>
    </location>
</feature>
<gene>
    <name evidence="7" type="ORF">VITISV_009461</name>
</gene>
<dbReference type="InterPro" id="IPR046960">
    <property type="entry name" value="PPR_At4g14850-like_plant"/>
</dbReference>
<dbReference type="Pfam" id="PF14432">
    <property type="entry name" value="DYW_deaminase"/>
    <property type="match status" value="1"/>
</dbReference>
<dbReference type="OrthoDB" id="28868at2759"/>
<dbReference type="AlphaFoldDB" id="A5AY99"/>
<dbReference type="Pfam" id="PF02151">
    <property type="entry name" value="UVR"/>
    <property type="match status" value="1"/>
</dbReference>
<comment type="similarity">
    <text evidence="1">Belongs to the PPR family. PCMP-H subfamily.</text>
</comment>
<dbReference type="FunFam" id="1.25.40.10:FF:002614">
    <property type="entry name" value="Pentatricopeptide repeat-containing protein mitochondrial"/>
    <property type="match status" value="1"/>
</dbReference>
<dbReference type="InterPro" id="IPR036623">
    <property type="entry name" value="Hemimethylated_DNA-bd_sf"/>
</dbReference>
<dbReference type="EMBL" id="AM439973">
    <property type="protein sequence ID" value="CAN65041.1"/>
    <property type="molecule type" value="Genomic_DNA"/>
</dbReference>
<name>A5AY99_VITVI</name>
<feature type="repeat" description="PPR" evidence="4">
    <location>
        <begin position="766"/>
        <end position="800"/>
    </location>
</feature>
<proteinExistence type="inferred from homology"/>
<reference evidence="7" key="1">
    <citation type="journal article" date="2007" name="PLoS ONE">
        <title>The first genome sequence of an elite grapevine cultivar (Pinot noir Vitis vinifera L.): coping with a highly heterozygous genome.</title>
        <authorList>
            <person name="Velasco R."/>
            <person name="Zharkikh A."/>
            <person name="Troggio M."/>
            <person name="Cartwright D.A."/>
            <person name="Cestaro A."/>
            <person name="Pruss D."/>
            <person name="Pindo M."/>
            <person name="FitzGerald L.M."/>
            <person name="Vezzulli S."/>
            <person name="Reid J."/>
            <person name="Malacarne G."/>
            <person name="Iliev D."/>
            <person name="Coppola G."/>
            <person name="Wardell B."/>
            <person name="Micheletti D."/>
            <person name="Macalma T."/>
            <person name="Facci M."/>
            <person name="Mitchell J.T."/>
            <person name="Perazzolli M."/>
            <person name="Eldredge G."/>
            <person name="Gatto P."/>
            <person name="Oyzerski R."/>
            <person name="Moretto M."/>
            <person name="Gutin N."/>
            <person name="Stefanini M."/>
            <person name="Chen Y."/>
            <person name="Segala C."/>
            <person name="Davenport C."/>
            <person name="Dematte L."/>
            <person name="Mraz A."/>
            <person name="Battilana J."/>
            <person name="Stormo K."/>
            <person name="Costa F."/>
            <person name="Tao Q."/>
            <person name="Si-Ammour A."/>
            <person name="Harkins T."/>
            <person name="Lackey A."/>
            <person name="Perbost C."/>
            <person name="Taillon B."/>
            <person name="Stella A."/>
            <person name="Solovyev V."/>
            <person name="Fawcett J.A."/>
            <person name="Sterck L."/>
            <person name="Vandepoele K."/>
            <person name="Grando S.M."/>
            <person name="Toppo S."/>
            <person name="Moser C."/>
            <person name="Lanchbury J."/>
            <person name="Bogden R."/>
            <person name="Skolnick M."/>
            <person name="Sgaramella V."/>
            <person name="Bhatnagar S.K."/>
            <person name="Fontana P."/>
            <person name="Gutin A."/>
            <person name="Van de Peer Y."/>
            <person name="Salamini F."/>
            <person name="Viola R."/>
        </authorList>
    </citation>
    <scope>NUCLEOTIDE SEQUENCE</scope>
</reference>
<dbReference type="PROSITE" id="PS51375">
    <property type="entry name" value="PPR"/>
    <property type="match status" value="5"/>
</dbReference>
<evidence type="ECO:0000256" key="1">
    <source>
        <dbReference type="ARBA" id="ARBA00006643"/>
    </source>
</evidence>
<dbReference type="Pfam" id="PF01535">
    <property type="entry name" value="PPR"/>
    <property type="match status" value="1"/>
</dbReference>
<protein>
    <recommendedName>
        <fullName evidence="6">Hemimethylated DNA-binding domain-containing protein</fullName>
    </recommendedName>
</protein>
<dbReference type="FunFam" id="1.25.40.10:FF:000284">
    <property type="entry name" value="Pentatricopeptide repeat-containing protein"/>
    <property type="match status" value="1"/>
</dbReference>
<dbReference type="Pfam" id="PF20431">
    <property type="entry name" value="E_motif"/>
    <property type="match status" value="1"/>
</dbReference>
<dbReference type="NCBIfam" id="TIGR00756">
    <property type="entry name" value="PPR"/>
    <property type="match status" value="3"/>
</dbReference>
<dbReference type="Gene3D" id="1.25.40.10">
    <property type="entry name" value="Tetratricopeptide repeat domain"/>
    <property type="match status" value="4"/>
</dbReference>
<sequence length="1072" mass="120287">MVQCVSVSTLTTSGNGGVYGSTALWGRHFQLMRKTQIRTGSERNFLWHHCAQRLFFAGQLVMQRQRNLRVEAGWLFKGGGDQGLDASSECSESANEDILIFFFQLDLATRVQYALNTEQYEIAQQLRDKLTEVEAEVVKQREAKRGSTSKSEAQDKALSMIRLRADLQKAIEAENYALAAELRDEINKLEAESLAASANALVYENTPYAFRLGQKVRHKVFGYSAVICGMDPVCCESSSWRESAHVDKLTRGSNQPFYQVLVDVHVDPNLLVAYVPEENLLVPDGPRPNKGRFDHPYLSFLFYGMDAAGDFIPIKQLREKYNRPRHEVPGDPPGEASAEYACFFTLNSSRSLTSHKRCATSTTLTQLHAHLFITGLHRHPPASTKLIESYAQIGIFESSKRVFDTFPKPDSFMWGVLIKCYVWGGFFEEAVSLYHEMVYQDQTQISNFVFPSVLKACSGFGDLSVGGKNGQASEGLDMFSQMISEAVEPDSVTMLSVTEACSELGSLRLGRLGRVKEGRSVHGFVIRRAMDPELDFLGPALMELYADTGNLRDCHKVFETIKEKTILSWNTLISIFTRNGQPEEALLLFVQMQTQGLMPDSYSLASSLSACGTISFSQLGAQIHGYIIKTGNFNDFVQNALIDMYAKCGFVHSANKMFEKIKEKSLVTWNSMICGFSQNGYSVEAITLFDQMYMNCVKMDKLTFLSVIQACSHLGYLEKGKWVHHKLIMYGLRKDSYLDTALTDMYSKCGELQMAHGVFDRMSERSIVSWSVMIAGYGMHGQINATISLFNQMLGSGIKPNDITFMHILSACSHAGAVEEGKLYFNSMSEFGVEPKHDHFACMVDLLSRAGDLNGAYQIITSLPFPANSSIWGALLNGCRIHKRIDIIKSIEKNLLDVDTADTGYYTLLSNIYAEEGTWDKFGKVRSMMKSKGLRKVPGYSTIEIDKKIYRFGPGDTSHSQTKDIYRFLENFRSLVHAQVYDSEPDNSIVGTSKFNKENNVVSHSEKLAIAFGIINTRPGTTLRISKNLRVCRDCHSFAKIASKITGREIIMRDLNRFHCFRNGSCSCNDYW</sequence>
<dbReference type="Pfam" id="PF08755">
    <property type="entry name" value="YccV-like"/>
    <property type="match status" value="1"/>
</dbReference>
<dbReference type="FunFam" id="1.25.40.10:FF:000212">
    <property type="entry name" value="Pentatricopeptide repeat-containing protein At2g03380, mitochondrial"/>
    <property type="match status" value="1"/>
</dbReference>
<dbReference type="SMART" id="SM00992">
    <property type="entry name" value="YccV-like"/>
    <property type="match status" value="1"/>
</dbReference>
<feature type="repeat" description="PPR" evidence="4">
    <location>
        <begin position="801"/>
        <end position="835"/>
    </location>
</feature>
<dbReference type="SUPFAM" id="SSF141255">
    <property type="entry name" value="YccV-like"/>
    <property type="match status" value="1"/>
</dbReference>
<evidence type="ECO:0000256" key="2">
    <source>
        <dbReference type="ARBA" id="ARBA00022737"/>
    </source>
</evidence>
<dbReference type="InterPro" id="IPR002885">
    <property type="entry name" value="PPR_rpt"/>
</dbReference>
<dbReference type="Pfam" id="PF13041">
    <property type="entry name" value="PPR_2"/>
    <property type="match status" value="3"/>
</dbReference>
<comment type="similarity">
    <text evidence="3">Belongs to the PPR family. PCMP-E subfamily.</text>
</comment>
<dbReference type="Gene3D" id="2.30.30.390">
    <property type="entry name" value="Hemimethylated DNA-binding domain"/>
    <property type="match status" value="1"/>
</dbReference>
<feature type="repeat" description="PPR" evidence="4">
    <location>
        <begin position="565"/>
        <end position="599"/>
    </location>
</feature>
<keyword evidence="5" id="KW-0175">Coiled coil</keyword>
<dbReference type="GO" id="GO:0003723">
    <property type="term" value="F:RNA binding"/>
    <property type="evidence" value="ECO:0007669"/>
    <property type="project" value="InterPro"/>
</dbReference>
<feature type="repeat" description="PPR" evidence="4">
    <location>
        <begin position="665"/>
        <end position="699"/>
    </location>
</feature>
<dbReference type="GO" id="GO:0009451">
    <property type="term" value="P:RNA modification"/>
    <property type="evidence" value="ECO:0007669"/>
    <property type="project" value="InterPro"/>
</dbReference>
<dbReference type="GO" id="GO:0008270">
    <property type="term" value="F:zinc ion binding"/>
    <property type="evidence" value="ECO:0007669"/>
    <property type="project" value="InterPro"/>
</dbReference>
<keyword evidence="2" id="KW-0677">Repeat</keyword>
<evidence type="ECO:0000313" key="7">
    <source>
        <dbReference type="EMBL" id="CAN65041.1"/>
    </source>
</evidence>
<evidence type="ECO:0000256" key="3">
    <source>
        <dbReference type="ARBA" id="ARBA00061659"/>
    </source>
</evidence>
<dbReference type="FunFam" id="1.25.40.10:FF:001830">
    <property type="entry name" value="Os01g0913400 protein"/>
    <property type="match status" value="1"/>
</dbReference>
<dbReference type="InterPro" id="IPR011722">
    <property type="entry name" value="Hemimethylated_DNA-bd_dom"/>
</dbReference>
<evidence type="ECO:0000259" key="6">
    <source>
        <dbReference type="SMART" id="SM00992"/>
    </source>
</evidence>